<dbReference type="EMBL" id="CM001218">
    <property type="protein sequence ID" value="KEH38204.1"/>
    <property type="molecule type" value="Genomic_DNA"/>
</dbReference>
<dbReference type="HOGENOM" id="CLU_1809062_0_0_1"/>
<evidence type="ECO:0000313" key="2">
    <source>
        <dbReference type="EnsemblPlants" id="KEH38204"/>
    </source>
</evidence>
<reference evidence="1 3" key="2">
    <citation type="journal article" date="2014" name="BMC Genomics">
        <title>An improved genome release (version Mt4.0) for the model legume Medicago truncatula.</title>
        <authorList>
            <person name="Tang H."/>
            <person name="Krishnakumar V."/>
            <person name="Bidwell S."/>
            <person name="Rosen B."/>
            <person name="Chan A."/>
            <person name="Zhou S."/>
            <person name="Gentzbittel L."/>
            <person name="Childs K.L."/>
            <person name="Yandell M."/>
            <person name="Gundlach H."/>
            <person name="Mayer K.F."/>
            <person name="Schwartz D.C."/>
            <person name="Town C.D."/>
        </authorList>
    </citation>
    <scope>GENOME REANNOTATION</scope>
    <source>
        <strain evidence="1">A17</strain>
        <strain evidence="2 3">cv. Jemalong A17</strain>
    </source>
</reference>
<proteinExistence type="predicted"/>
<keyword evidence="3" id="KW-1185">Reference proteome</keyword>
<evidence type="ECO:0000313" key="3">
    <source>
        <dbReference type="Proteomes" id="UP000002051"/>
    </source>
</evidence>
<sequence length="143" mass="16650">MEQTESTKEGFKNFLHSNVKDTVFRDRYKYDEESAPAAFATSIKENIVDSGILLIGCQTRISEEAYGVFRYAIHAIIAGKDVVTNRKKLHRQGKTQMPRIYCSDYNVDAPFMIVIQLMFVCKYYYEFETISVTKKKYVLYLLL</sequence>
<accession>A0A072V833</accession>
<keyword evidence="1" id="KW-0378">Hydrolase</keyword>
<reference evidence="2" key="3">
    <citation type="submission" date="2015-04" db="UniProtKB">
        <authorList>
            <consortium name="EnsemblPlants"/>
        </authorList>
    </citation>
    <scope>IDENTIFICATION</scope>
    <source>
        <strain evidence="2">cv. Jemalong A17</strain>
    </source>
</reference>
<evidence type="ECO:0000313" key="1">
    <source>
        <dbReference type="EMBL" id="KEH38204.1"/>
    </source>
</evidence>
<protein>
    <submittedName>
        <fullName evidence="1">ICE-like protease (Caspase) p20 domain protein</fullName>
    </submittedName>
</protein>
<keyword evidence="1" id="KW-0645">Protease</keyword>
<dbReference type="GO" id="GO:0006508">
    <property type="term" value="P:proteolysis"/>
    <property type="evidence" value="ECO:0007669"/>
    <property type="project" value="UniProtKB-KW"/>
</dbReference>
<dbReference type="GO" id="GO:0008233">
    <property type="term" value="F:peptidase activity"/>
    <property type="evidence" value="ECO:0007669"/>
    <property type="project" value="UniProtKB-KW"/>
</dbReference>
<gene>
    <name evidence="1" type="ordered locus">MTR_2g063807</name>
</gene>
<dbReference type="STRING" id="3880.A0A072V833"/>
<dbReference type="EnsemblPlants" id="KEH38204">
    <property type="protein sequence ID" value="KEH38204"/>
    <property type="gene ID" value="MTR_2g063807"/>
</dbReference>
<dbReference type="Proteomes" id="UP000002051">
    <property type="component" value="Chromosome 2"/>
</dbReference>
<dbReference type="AlphaFoldDB" id="A0A072V833"/>
<name>A0A072V833_MEDTR</name>
<organism evidence="1 3">
    <name type="scientific">Medicago truncatula</name>
    <name type="common">Barrel medic</name>
    <name type="synonym">Medicago tribuloides</name>
    <dbReference type="NCBI Taxonomy" id="3880"/>
    <lineage>
        <taxon>Eukaryota</taxon>
        <taxon>Viridiplantae</taxon>
        <taxon>Streptophyta</taxon>
        <taxon>Embryophyta</taxon>
        <taxon>Tracheophyta</taxon>
        <taxon>Spermatophyta</taxon>
        <taxon>Magnoliopsida</taxon>
        <taxon>eudicotyledons</taxon>
        <taxon>Gunneridae</taxon>
        <taxon>Pentapetalae</taxon>
        <taxon>rosids</taxon>
        <taxon>fabids</taxon>
        <taxon>Fabales</taxon>
        <taxon>Fabaceae</taxon>
        <taxon>Papilionoideae</taxon>
        <taxon>50 kb inversion clade</taxon>
        <taxon>NPAAA clade</taxon>
        <taxon>Hologalegina</taxon>
        <taxon>IRL clade</taxon>
        <taxon>Trifolieae</taxon>
        <taxon>Medicago</taxon>
    </lineage>
</organism>
<reference evidence="1 3" key="1">
    <citation type="journal article" date="2011" name="Nature">
        <title>The Medicago genome provides insight into the evolution of rhizobial symbioses.</title>
        <authorList>
            <person name="Young N.D."/>
            <person name="Debelle F."/>
            <person name="Oldroyd G.E."/>
            <person name="Geurts R."/>
            <person name="Cannon S.B."/>
            <person name="Udvardi M.K."/>
            <person name="Benedito V.A."/>
            <person name="Mayer K.F."/>
            <person name="Gouzy J."/>
            <person name="Schoof H."/>
            <person name="Van de Peer Y."/>
            <person name="Proost S."/>
            <person name="Cook D.R."/>
            <person name="Meyers B.C."/>
            <person name="Spannagl M."/>
            <person name="Cheung F."/>
            <person name="De Mita S."/>
            <person name="Krishnakumar V."/>
            <person name="Gundlach H."/>
            <person name="Zhou S."/>
            <person name="Mudge J."/>
            <person name="Bharti A.K."/>
            <person name="Murray J.D."/>
            <person name="Naoumkina M.A."/>
            <person name="Rosen B."/>
            <person name="Silverstein K.A."/>
            <person name="Tang H."/>
            <person name="Rombauts S."/>
            <person name="Zhao P.X."/>
            <person name="Zhou P."/>
            <person name="Barbe V."/>
            <person name="Bardou P."/>
            <person name="Bechner M."/>
            <person name="Bellec A."/>
            <person name="Berger A."/>
            <person name="Berges H."/>
            <person name="Bidwell S."/>
            <person name="Bisseling T."/>
            <person name="Choisne N."/>
            <person name="Couloux A."/>
            <person name="Denny R."/>
            <person name="Deshpande S."/>
            <person name="Dai X."/>
            <person name="Doyle J.J."/>
            <person name="Dudez A.M."/>
            <person name="Farmer A.D."/>
            <person name="Fouteau S."/>
            <person name="Franken C."/>
            <person name="Gibelin C."/>
            <person name="Gish J."/>
            <person name="Goldstein S."/>
            <person name="Gonzalez A.J."/>
            <person name="Green P.J."/>
            <person name="Hallab A."/>
            <person name="Hartog M."/>
            <person name="Hua A."/>
            <person name="Humphray S.J."/>
            <person name="Jeong D.H."/>
            <person name="Jing Y."/>
            <person name="Jocker A."/>
            <person name="Kenton S.M."/>
            <person name="Kim D.J."/>
            <person name="Klee K."/>
            <person name="Lai H."/>
            <person name="Lang C."/>
            <person name="Lin S."/>
            <person name="Macmil S.L."/>
            <person name="Magdelenat G."/>
            <person name="Matthews L."/>
            <person name="McCorrison J."/>
            <person name="Monaghan E.L."/>
            <person name="Mun J.H."/>
            <person name="Najar F.Z."/>
            <person name="Nicholson C."/>
            <person name="Noirot C."/>
            <person name="O'Bleness M."/>
            <person name="Paule C.R."/>
            <person name="Poulain J."/>
            <person name="Prion F."/>
            <person name="Qin B."/>
            <person name="Qu C."/>
            <person name="Retzel E.F."/>
            <person name="Riddle C."/>
            <person name="Sallet E."/>
            <person name="Samain S."/>
            <person name="Samson N."/>
            <person name="Sanders I."/>
            <person name="Saurat O."/>
            <person name="Scarpelli C."/>
            <person name="Schiex T."/>
            <person name="Segurens B."/>
            <person name="Severin A.J."/>
            <person name="Sherrier D.J."/>
            <person name="Shi R."/>
            <person name="Sims S."/>
            <person name="Singer S.R."/>
            <person name="Sinharoy S."/>
            <person name="Sterck L."/>
            <person name="Viollet A."/>
            <person name="Wang B.B."/>
            <person name="Wang K."/>
            <person name="Wang M."/>
            <person name="Wang X."/>
            <person name="Warfsmann J."/>
            <person name="Weissenbach J."/>
            <person name="White D.D."/>
            <person name="White J.D."/>
            <person name="Wiley G.B."/>
            <person name="Wincker P."/>
            <person name="Xing Y."/>
            <person name="Yang L."/>
            <person name="Yao Z."/>
            <person name="Ying F."/>
            <person name="Zhai J."/>
            <person name="Zhou L."/>
            <person name="Zuber A."/>
            <person name="Denarie J."/>
            <person name="Dixon R.A."/>
            <person name="May G.D."/>
            <person name="Schwartz D.C."/>
            <person name="Rogers J."/>
            <person name="Quetier F."/>
            <person name="Town C.D."/>
            <person name="Roe B.A."/>
        </authorList>
    </citation>
    <scope>NUCLEOTIDE SEQUENCE [LARGE SCALE GENOMIC DNA]</scope>
    <source>
        <strain evidence="1">A17</strain>
        <strain evidence="2 3">cv. Jemalong A17</strain>
    </source>
</reference>